<dbReference type="PIRSF" id="PIRSF001365">
    <property type="entry name" value="DHDPS"/>
    <property type="match status" value="1"/>
</dbReference>
<dbReference type="InterPro" id="IPR020625">
    <property type="entry name" value="Schiff_base-form_aldolases_AS"/>
</dbReference>
<dbReference type="HAMAP" id="MF_00418">
    <property type="entry name" value="DapA"/>
    <property type="match status" value="1"/>
</dbReference>
<organism evidence="16 17">
    <name type="scientific">Oceanobacillus halophilus</name>
    <dbReference type="NCBI Taxonomy" id="930130"/>
    <lineage>
        <taxon>Bacteria</taxon>
        <taxon>Bacillati</taxon>
        <taxon>Bacillota</taxon>
        <taxon>Bacilli</taxon>
        <taxon>Bacillales</taxon>
        <taxon>Bacillaceae</taxon>
        <taxon>Oceanobacillus</taxon>
    </lineage>
</organism>
<dbReference type="Proteomes" id="UP000269301">
    <property type="component" value="Unassembled WGS sequence"/>
</dbReference>
<dbReference type="CDD" id="cd00950">
    <property type="entry name" value="DHDPS"/>
    <property type="match status" value="1"/>
</dbReference>
<evidence type="ECO:0000256" key="6">
    <source>
        <dbReference type="ARBA" id="ARBA00022605"/>
    </source>
</evidence>
<dbReference type="GO" id="GO:0005829">
    <property type="term" value="C:cytosol"/>
    <property type="evidence" value="ECO:0007669"/>
    <property type="project" value="TreeGrafter"/>
</dbReference>
<dbReference type="GO" id="GO:0008840">
    <property type="term" value="F:4-hydroxy-tetrahydrodipicolinate synthase activity"/>
    <property type="evidence" value="ECO:0007669"/>
    <property type="project" value="UniProtKB-UniRule"/>
</dbReference>
<feature type="site" description="Part of a proton relay during catalysis" evidence="12">
    <location>
        <position position="45"/>
    </location>
</feature>
<dbReference type="SUPFAM" id="SSF51569">
    <property type="entry name" value="Aldolase"/>
    <property type="match status" value="1"/>
</dbReference>
<feature type="binding site" evidence="12 15">
    <location>
        <position position="46"/>
    </location>
    <ligand>
        <name>pyruvate</name>
        <dbReference type="ChEBI" id="CHEBI:15361"/>
    </ligand>
</feature>
<evidence type="ECO:0000256" key="4">
    <source>
        <dbReference type="ARBA" id="ARBA00012086"/>
    </source>
</evidence>
<gene>
    <name evidence="12 16" type="primary">dapA</name>
    <name evidence="16" type="ORF">D8M06_15340</name>
</gene>
<evidence type="ECO:0000313" key="17">
    <source>
        <dbReference type="Proteomes" id="UP000269301"/>
    </source>
</evidence>
<dbReference type="PRINTS" id="PR00146">
    <property type="entry name" value="DHPICSNTHASE"/>
</dbReference>
<evidence type="ECO:0000313" key="16">
    <source>
        <dbReference type="EMBL" id="RKQ30790.1"/>
    </source>
</evidence>
<feature type="site" description="Part of a proton relay during catalysis" evidence="12">
    <location>
        <position position="108"/>
    </location>
</feature>
<dbReference type="InterPro" id="IPR020624">
    <property type="entry name" value="Schiff_base-form_aldolases_CS"/>
</dbReference>
<dbReference type="Pfam" id="PF00701">
    <property type="entry name" value="DHDPS"/>
    <property type="match status" value="1"/>
</dbReference>
<keyword evidence="9 12" id="KW-0456">Lyase</keyword>
<name>A0A494ZW29_9BACI</name>
<keyword evidence="5 12" id="KW-0963">Cytoplasm</keyword>
<evidence type="ECO:0000256" key="12">
    <source>
        <dbReference type="HAMAP-Rule" id="MF_00418"/>
    </source>
</evidence>
<comment type="subcellular location">
    <subcellularLocation>
        <location evidence="12">Cytoplasm</location>
    </subcellularLocation>
</comment>
<evidence type="ECO:0000256" key="8">
    <source>
        <dbReference type="ARBA" id="ARBA00023154"/>
    </source>
</evidence>
<comment type="catalytic activity">
    <reaction evidence="11 12">
        <text>L-aspartate 4-semialdehyde + pyruvate = (2S,4S)-4-hydroxy-2,3,4,5-tetrahydrodipicolinate + H2O + H(+)</text>
        <dbReference type="Rhea" id="RHEA:34171"/>
        <dbReference type="ChEBI" id="CHEBI:15361"/>
        <dbReference type="ChEBI" id="CHEBI:15377"/>
        <dbReference type="ChEBI" id="CHEBI:15378"/>
        <dbReference type="ChEBI" id="CHEBI:67139"/>
        <dbReference type="ChEBI" id="CHEBI:537519"/>
        <dbReference type="EC" id="4.3.3.7"/>
    </reaction>
</comment>
<keyword evidence="6 12" id="KW-0028">Amino-acid biosynthesis</keyword>
<dbReference type="GO" id="GO:0009089">
    <property type="term" value="P:lysine biosynthetic process via diaminopimelate"/>
    <property type="evidence" value="ECO:0007669"/>
    <property type="project" value="UniProtKB-UniRule"/>
</dbReference>
<feature type="binding site" evidence="12 15">
    <location>
        <position position="204"/>
    </location>
    <ligand>
        <name>pyruvate</name>
        <dbReference type="ChEBI" id="CHEBI:15361"/>
    </ligand>
</feature>
<keyword evidence="17" id="KW-1185">Reference proteome</keyword>
<dbReference type="EMBL" id="RBZP01000016">
    <property type="protein sequence ID" value="RKQ30790.1"/>
    <property type="molecule type" value="Genomic_DNA"/>
</dbReference>
<dbReference type="PROSITE" id="PS00666">
    <property type="entry name" value="DHDPS_2"/>
    <property type="match status" value="1"/>
</dbReference>
<comment type="similarity">
    <text evidence="3 12 13">Belongs to the DapA family.</text>
</comment>
<dbReference type="OrthoDB" id="9782828at2"/>
<dbReference type="GO" id="GO:0019877">
    <property type="term" value="P:diaminopimelate biosynthetic process"/>
    <property type="evidence" value="ECO:0007669"/>
    <property type="project" value="UniProtKB-UniRule"/>
</dbReference>
<evidence type="ECO:0000256" key="14">
    <source>
        <dbReference type="PIRSR" id="PIRSR001365-1"/>
    </source>
</evidence>
<evidence type="ECO:0000256" key="1">
    <source>
        <dbReference type="ARBA" id="ARBA00003294"/>
    </source>
</evidence>
<dbReference type="EC" id="4.3.3.7" evidence="4 12"/>
<feature type="active site" description="Proton donor/acceptor" evidence="12 14">
    <location>
        <position position="134"/>
    </location>
</feature>
<comment type="subunit">
    <text evidence="12">Homotetramer; dimer of dimers.</text>
</comment>
<evidence type="ECO:0000256" key="9">
    <source>
        <dbReference type="ARBA" id="ARBA00023239"/>
    </source>
</evidence>
<dbReference type="PANTHER" id="PTHR12128:SF66">
    <property type="entry name" value="4-HYDROXY-2-OXOGLUTARATE ALDOLASE, MITOCHONDRIAL"/>
    <property type="match status" value="1"/>
</dbReference>
<sequence length="298" mass="31785">MHFGNVLTAMVTPFDQSGDIDFEATKGLINYLISNGSDGLVVAGTTGESPTLSHEEKLSLFKFVVDVVGGRVPVIAGTGSNNTKASVELTKEATAIGVDAIMLVAPYYNKPSQEGLYQHFRTIAESTNLPIMVYNIPGRSVVNIEPSTIIRLSQVDNIVSVKEASGNLDNVAEIISKTADDFSVYTGEDGLTLPTIAVGGTGVVSVSSHIIGNEMQDMIQHFKNGDVAYAASMHRHILPMMKALFAAPSPTPLKEALNHIGVPVGGVRLPLVPLNETERAALFQVLANYEDKEEVAGY</sequence>
<keyword evidence="10 12" id="KW-0704">Schiff base</keyword>
<comment type="caution">
    <text evidence="16">The sequence shown here is derived from an EMBL/GenBank/DDBJ whole genome shotgun (WGS) entry which is preliminary data.</text>
</comment>
<keyword evidence="8 12" id="KW-0457">Lysine biosynthesis</keyword>
<protein>
    <recommendedName>
        <fullName evidence="4 12">4-hydroxy-tetrahydrodipicolinate synthase</fullName>
        <shortName evidence="12">HTPA synthase</shortName>
        <ecNumber evidence="4 12">4.3.3.7</ecNumber>
    </recommendedName>
</protein>
<dbReference type="InterPro" id="IPR013785">
    <property type="entry name" value="Aldolase_TIM"/>
</dbReference>
<feature type="active site" description="Schiff-base intermediate with substrate" evidence="12 14">
    <location>
        <position position="162"/>
    </location>
</feature>
<dbReference type="NCBIfam" id="TIGR00674">
    <property type="entry name" value="dapA"/>
    <property type="match status" value="1"/>
</dbReference>
<evidence type="ECO:0000256" key="7">
    <source>
        <dbReference type="ARBA" id="ARBA00022915"/>
    </source>
</evidence>
<evidence type="ECO:0000256" key="15">
    <source>
        <dbReference type="PIRSR" id="PIRSR001365-2"/>
    </source>
</evidence>
<dbReference type="InterPro" id="IPR005263">
    <property type="entry name" value="DapA"/>
</dbReference>
<proteinExistence type="inferred from homology"/>
<evidence type="ECO:0000256" key="10">
    <source>
        <dbReference type="ARBA" id="ARBA00023270"/>
    </source>
</evidence>
<dbReference type="SMART" id="SM01130">
    <property type="entry name" value="DHDPS"/>
    <property type="match status" value="1"/>
</dbReference>
<reference evidence="16 17" key="1">
    <citation type="journal article" date="2016" name="Int. J. Syst. Evol. Microbiol.">
        <title>Oceanobacillus halophilus sp. nov., a novel moderately halophilic bacterium from a hypersaline lake.</title>
        <authorList>
            <person name="Amoozegar M.A."/>
            <person name="Bagheri M."/>
            <person name="Makhdoumi A."/>
            <person name="Nikou M.M."/>
            <person name="Fazeli S.A.S."/>
            <person name="Schumann P."/>
            <person name="Sproer C."/>
            <person name="Sanchez-Porro C."/>
            <person name="Ventosa A."/>
        </authorList>
    </citation>
    <scope>NUCLEOTIDE SEQUENCE [LARGE SCALE GENOMIC DNA]</scope>
    <source>
        <strain evidence="16 17">DSM 23996</strain>
    </source>
</reference>
<comment type="function">
    <text evidence="1 12">Catalyzes the condensation of (S)-aspartate-beta-semialdehyde [(S)-ASA] and pyruvate to 4-hydroxy-tetrahydrodipicolinate (HTPA).</text>
</comment>
<comment type="caution">
    <text evidence="12">Was originally thought to be a dihydrodipicolinate synthase (DHDPS), catalyzing the condensation of (S)-aspartate-beta-semialdehyde [(S)-ASA] and pyruvate to dihydrodipicolinate (DHDP). However, it was shown in E.coli that the product of the enzymatic reaction is not dihydrodipicolinate but in fact (4S)-4-hydroxy-2,3,4,5-tetrahydro-(2S)-dipicolinic acid (HTPA), and that the consecutive dehydration reaction leading to DHDP is not spontaneous but catalyzed by DapB.</text>
</comment>
<evidence type="ECO:0000256" key="13">
    <source>
        <dbReference type="PIRNR" id="PIRNR001365"/>
    </source>
</evidence>
<dbReference type="PANTHER" id="PTHR12128">
    <property type="entry name" value="DIHYDRODIPICOLINATE SYNTHASE"/>
    <property type="match status" value="1"/>
</dbReference>
<evidence type="ECO:0000256" key="5">
    <source>
        <dbReference type="ARBA" id="ARBA00022490"/>
    </source>
</evidence>
<dbReference type="RefSeq" id="WP_121205476.1">
    <property type="nucleotide sequence ID" value="NZ_RBZP01000016.1"/>
</dbReference>
<keyword evidence="7 12" id="KW-0220">Diaminopimelate biosynthesis</keyword>
<dbReference type="UniPathway" id="UPA00034">
    <property type="reaction ID" value="UER00017"/>
</dbReference>
<dbReference type="InterPro" id="IPR002220">
    <property type="entry name" value="DapA-like"/>
</dbReference>
<evidence type="ECO:0000256" key="3">
    <source>
        <dbReference type="ARBA" id="ARBA00007592"/>
    </source>
</evidence>
<accession>A0A494ZW29</accession>
<comment type="pathway">
    <text evidence="2 12">Amino-acid biosynthesis; L-lysine biosynthesis via DAP pathway; (S)-tetrahydrodipicolinate from L-aspartate: step 3/4.</text>
</comment>
<dbReference type="PROSITE" id="PS00665">
    <property type="entry name" value="DHDPS_1"/>
    <property type="match status" value="1"/>
</dbReference>
<dbReference type="Gene3D" id="3.20.20.70">
    <property type="entry name" value="Aldolase class I"/>
    <property type="match status" value="1"/>
</dbReference>
<evidence type="ECO:0000256" key="2">
    <source>
        <dbReference type="ARBA" id="ARBA00005120"/>
    </source>
</evidence>
<evidence type="ECO:0000256" key="11">
    <source>
        <dbReference type="ARBA" id="ARBA00047836"/>
    </source>
</evidence>
<dbReference type="AlphaFoldDB" id="A0A494ZW29"/>